<dbReference type="NCBIfam" id="TIGR01428">
    <property type="entry name" value="HAD_type_II"/>
    <property type="match status" value="1"/>
</dbReference>
<dbReference type="SFLD" id="SFLDG01135">
    <property type="entry name" value="C1.5.6:_HAD__Beta-PGM__Phospha"/>
    <property type="match status" value="1"/>
</dbReference>
<dbReference type="Proteomes" id="UP000003257">
    <property type="component" value="Unassembled WGS sequence"/>
</dbReference>
<sequence>MPITTCVFDAYGTLFDVAAAAREAAKEPAFAAIADTWPQLAEHWRLKQLQYSWLRAVTGAHDDFWQVTQDGLDWSLEKMGVAGDPALRERLLALYWELQAFAEVPAMLRVLKDGGMNTAILSNGSPAMLDGAVQSAGISDLLDVSLSVESVGVFKPHASVYDLVGQHYGCAKEEVLFVSSNGWDAAAATGYGFTTAWVNRGGDPVDRLPWTPAHQLRELSGIPALAGL</sequence>
<dbReference type="InterPro" id="IPR023198">
    <property type="entry name" value="PGP-like_dom2"/>
</dbReference>
<dbReference type="SUPFAM" id="SSF56784">
    <property type="entry name" value="HAD-like"/>
    <property type="match status" value="1"/>
</dbReference>
<comment type="caution">
    <text evidence="4">The sequence shown here is derived from an EMBL/GenBank/DDBJ whole genome shotgun (WGS) entry which is preliminary data.</text>
</comment>
<dbReference type="InterPro" id="IPR006439">
    <property type="entry name" value="HAD-SF_hydro_IA"/>
</dbReference>
<evidence type="ECO:0000313" key="5">
    <source>
        <dbReference type="Proteomes" id="UP000003257"/>
    </source>
</evidence>
<dbReference type="EMBL" id="ABID01000011">
    <property type="protein sequence ID" value="EDQ03638.1"/>
    <property type="molecule type" value="Genomic_DNA"/>
</dbReference>
<dbReference type="PANTHER" id="PTHR43316">
    <property type="entry name" value="HYDROLASE, HALOACID DELAHOGENASE-RELATED"/>
    <property type="match status" value="1"/>
</dbReference>
<protein>
    <recommendedName>
        <fullName evidence="3">(S)-2-haloacid dehalogenase</fullName>
        <ecNumber evidence="3">3.8.1.2</ecNumber>
    </recommendedName>
    <alternativeName>
        <fullName evidence="3">2-haloalkanoic acid dehalogenase</fullName>
    </alternativeName>
    <alternativeName>
        <fullName evidence="3">Halocarboxylic acid halidohydrolase</fullName>
    </alternativeName>
    <alternativeName>
        <fullName evidence="3">L-2-haloacid dehalogenase</fullName>
    </alternativeName>
</protein>
<evidence type="ECO:0000256" key="3">
    <source>
        <dbReference type="RuleBase" id="RU368077"/>
    </source>
</evidence>
<comment type="function">
    <text evidence="3">Catalyzes the hydrolytic dehalogenation of small (S)-2-haloalkanoic acids to yield the corresponding (R)-2-hydroxyalkanoic acids.</text>
</comment>
<keyword evidence="5" id="KW-1185">Reference proteome</keyword>
<evidence type="ECO:0000256" key="2">
    <source>
        <dbReference type="ARBA" id="ARBA00022801"/>
    </source>
</evidence>
<dbReference type="Pfam" id="PF00702">
    <property type="entry name" value="Hydrolase"/>
    <property type="match status" value="1"/>
</dbReference>
<dbReference type="SFLD" id="SFLDF00045">
    <property type="entry name" value="2-haloacid_dehalogenase"/>
    <property type="match status" value="1"/>
</dbReference>
<accession>A0ABM9X2N0</accession>
<dbReference type="PANTHER" id="PTHR43316:SF3">
    <property type="entry name" value="HALOACID DEHALOGENASE, TYPE II (AFU_ORTHOLOGUE AFUA_2G07750)-RELATED"/>
    <property type="match status" value="1"/>
</dbReference>
<dbReference type="CDD" id="cd02588">
    <property type="entry name" value="HAD_L2-DEX"/>
    <property type="match status" value="1"/>
</dbReference>
<dbReference type="SFLD" id="SFLDG01129">
    <property type="entry name" value="C1.5:_HAD__Beta-PGM__Phosphata"/>
    <property type="match status" value="1"/>
</dbReference>
<dbReference type="Gene3D" id="3.40.50.1000">
    <property type="entry name" value="HAD superfamily/HAD-like"/>
    <property type="match status" value="1"/>
</dbReference>
<dbReference type="InterPro" id="IPR036412">
    <property type="entry name" value="HAD-like_sf"/>
</dbReference>
<dbReference type="InterPro" id="IPR023214">
    <property type="entry name" value="HAD_sf"/>
</dbReference>
<keyword evidence="2 3" id="KW-0378">Hydrolase</keyword>
<dbReference type="InterPro" id="IPR006328">
    <property type="entry name" value="2-HAD"/>
</dbReference>
<gene>
    <name evidence="4" type="ORF">OIHEL45_01130</name>
</gene>
<comment type="catalytic activity">
    <reaction evidence="3">
        <text>an (S)-2-haloacid + H2O = a (2R)-2-hydroxycarboxylate + a halide anion + H(+)</text>
        <dbReference type="Rhea" id="RHEA:11192"/>
        <dbReference type="ChEBI" id="CHEBI:15377"/>
        <dbReference type="ChEBI" id="CHEBI:15378"/>
        <dbReference type="ChEBI" id="CHEBI:16042"/>
        <dbReference type="ChEBI" id="CHEBI:58314"/>
        <dbReference type="ChEBI" id="CHEBI:137405"/>
        <dbReference type="EC" id="3.8.1.2"/>
    </reaction>
</comment>
<comment type="similarity">
    <text evidence="1 3">Belongs to the HAD-like hydrolase superfamily. S-2-haloalkanoic acid dehalogenase family.</text>
</comment>
<reference evidence="4 5" key="1">
    <citation type="submission" date="2007-11" db="EMBL/GenBank/DDBJ databases">
        <authorList>
            <person name="Wagner-Dobler I."/>
            <person name="Ferriera S."/>
            <person name="Johnson J."/>
            <person name="Kravitz S."/>
            <person name="Beeson K."/>
            <person name="Sutton G."/>
            <person name="Rogers Y.-H."/>
            <person name="Friedman R."/>
            <person name="Frazier M."/>
            <person name="Venter J.C."/>
        </authorList>
    </citation>
    <scope>NUCLEOTIDE SEQUENCE [LARGE SCALE GENOMIC DNA]</scope>
    <source>
        <strain evidence="4 5">HEL-45</strain>
    </source>
</reference>
<name>A0ABM9X2N0_9RHOB</name>
<dbReference type="NCBIfam" id="TIGR01493">
    <property type="entry name" value="HAD-SF-IA-v2"/>
    <property type="match status" value="1"/>
</dbReference>
<proteinExistence type="inferred from homology"/>
<dbReference type="EC" id="3.8.1.2" evidence="3"/>
<dbReference type="Gene3D" id="1.10.150.240">
    <property type="entry name" value="Putative phosphatase, domain 2"/>
    <property type="match status" value="1"/>
</dbReference>
<dbReference type="PRINTS" id="PR00413">
    <property type="entry name" value="HADHALOGNASE"/>
</dbReference>
<evidence type="ECO:0000313" key="4">
    <source>
        <dbReference type="EMBL" id="EDQ03638.1"/>
    </source>
</evidence>
<organism evidence="4 5">
    <name type="scientific">Sulfitobacter indolifex HEL-45</name>
    <dbReference type="NCBI Taxonomy" id="391624"/>
    <lineage>
        <taxon>Bacteria</taxon>
        <taxon>Pseudomonadati</taxon>
        <taxon>Pseudomonadota</taxon>
        <taxon>Alphaproteobacteria</taxon>
        <taxon>Rhodobacterales</taxon>
        <taxon>Roseobacteraceae</taxon>
        <taxon>Sulfitobacter</taxon>
    </lineage>
</organism>
<dbReference type="InterPro" id="IPR051540">
    <property type="entry name" value="S-2-haloacid_dehalogenase"/>
</dbReference>
<dbReference type="SFLD" id="SFLDS00003">
    <property type="entry name" value="Haloacid_Dehalogenase"/>
    <property type="match status" value="1"/>
</dbReference>
<dbReference type="RefSeq" id="WP_007120821.1">
    <property type="nucleotide sequence ID" value="NZ_ABID01000011.1"/>
</dbReference>
<evidence type="ECO:0000256" key="1">
    <source>
        <dbReference type="ARBA" id="ARBA00008106"/>
    </source>
</evidence>